<dbReference type="InterPro" id="IPR012347">
    <property type="entry name" value="Ferritin-like"/>
</dbReference>
<gene>
    <name evidence="4" type="ORF">FRF71_04260</name>
</gene>
<accession>A0A5B8S302</accession>
<dbReference type="InterPro" id="IPR008331">
    <property type="entry name" value="Ferritin_DPS_dom"/>
</dbReference>
<dbReference type="Pfam" id="PF00210">
    <property type="entry name" value="Ferritin"/>
    <property type="match status" value="1"/>
</dbReference>
<dbReference type="SUPFAM" id="SSF47240">
    <property type="entry name" value="Ferritin-like"/>
    <property type="match status" value="1"/>
</dbReference>
<dbReference type="RefSeq" id="WP_147089390.1">
    <property type="nucleotide sequence ID" value="NZ_BAABJD010000001.1"/>
</dbReference>
<dbReference type="AlphaFoldDB" id="A0A5B8S302"/>
<dbReference type="PIRSF" id="PIRSF005900">
    <property type="entry name" value="Dps"/>
    <property type="match status" value="1"/>
</dbReference>
<dbReference type="GO" id="GO:0016722">
    <property type="term" value="F:oxidoreductase activity, acting on metal ions"/>
    <property type="evidence" value="ECO:0007669"/>
    <property type="project" value="InterPro"/>
</dbReference>
<feature type="domain" description="Ferritin/DPS" evidence="3">
    <location>
        <begin position="13"/>
        <end position="151"/>
    </location>
</feature>
<protein>
    <submittedName>
        <fullName evidence="4">DNA starvation/stationary phase protection protein</fullName>
    </submittedName>
</protein>
<dbReference type="Gene3D" id="1.20.1260.10">
    <property type="match status" value="1"/>
</dbReference>
<dbReference type="CDD" id="cd01043">
    <property type="entry name" value="DPS"/>
    <property type="match status" value="1"/>
</dbReference>
<dbReference type="PANTHER" id="PTHR42932">
    <property type="entry name" value="GENERAL STRESS PROTEIN 20U"/>
    <property type="match status" value="1"/>
</dbReference>
<proteinExistence type="inferred from homology"/>
<evidence type="ECO:0000259" key="3">
    <source>
        <dbReference type="Pfam" id="PF00210"/>
    </source>
</evidence>
<comment type="similarity">
    <text evidence="1 2">Belongs to the Dps family.</text>
</comment>
<keyword evidence="5" id="KW-1185">Reference proteome</keyword>
<dbReference type="KEGG" id="ngf:FRF71_04260"/>
<organism evidence="4 5">
    <name type="scientific">Novosphingobium ginsenosidimutans</name>
    <dbReference type="NCBI Taxonomy" id="1176536"/>
    <lineage>
        <taxon>Bacteria</taxon>
        <taxon>Pseudomonadati</taxon>
        <taxon>Pseudomonadota</taxon>
        <taxon>Alphaproteobacteria</taxon>
        <taxon>Sphingomonadales</taxon>
        <taxon>Sphingomonadaceae</taxon>
        <taxon>Novosphingobium</taxon>
    </lineage>
</organism>
<name>A0A5B8S302_9SPHN</name>
<dbReference type="PROSITE" id="PS00818">
    <property type="entry name" value="DPS_1"/>
    <property type="match status" value="1"/>
</dbReference>
<dbReference type="InterPro" id="IPR009078">
    <property type="entry name" value="Ferritin-like_SF"/>
</dbReference>
<dbReference type="Proteomes" id="UP000321172">
    <property type="component" value="Chromosome"/>
</dbReference>
<sequence length="152" mass="16588">MTRTDNSRAALVASLNALLADCFALYLKTKNFHWHVAGPQFRDLHLLFDEQATEIFALTDLIAERVRKNGADTLTSIGAIARSSRIVDQDATTQGSEAMIAELKADNEALILALRETKAAAGAAGDNATDGVIDDWTDQAEQRVWFLGQLLK</sequence>
<evidence type="ECO:0000313" key="4">
    <source>
        <dbReference type="EMBL" id="QEA15412.1"/>
    </source>
</evidence>
<evidence type="ECO:0000256" key="1">
    <source>
        <dbReference type="ARBA" id="ARBA00009497"/>
    </source>
</evidence>
<reference evidence="4 5" key="1">
    <citation type="journal article" date="2013" name="J. Microbiol. Biotechnol.">
        <title>Novosphingobium ginsenosidimutans sp. nov., with the ability to convert ginsenoside.</title>
        <authorList>
            <person name="Kim J.K."/>
            <person name="He D."/>
            <person name="Liu Q.M."/>
            <person name="Park H.Y."/>
            <person name="Jung M.S."/>
            <person name="Yoon M.H."/>
            <person name="Kim S.C."/>
            <person name="Im W.T."/>
        </authorList>
    </citation>
    <scope>NUCLEOTIDE SEQUENCE [LARGE SCALE GENOMIC DNA]</scope>
    <source>
        <strain evidence="4 5">FW-6</strain>
    </source>
</reference>
<dbReference type="GO" id="GO:0008199">
    <property type="term" value="F:ferric iron binding"/>
    <property type="evidence" value="ECO:0007669"/>
    <property type="project" value="InterPro"/>
</dbReference>
<evidence type="ECO:0000313" key="5">
    <source>
        <dbReference type="Proteomes" id="UP000321172"/>
    </source>
</evidence>
<dbReference type="InterPro" id="IPR002177">
    <property type="entry name" value="DPS_DNA-bd"/>
</dbReference>
<dbReference type="EMBL" id="CP042345">
    <property type="protein sequence ID" value="QEA15412.1"/>
    <property type="molecule type" value="Genomic_DNA"/>
</dbReference>
<dbReference type="InterPro" id="IPR023188">
    <property type="entry name" value="DPS_DNA-bd_CS"/>
</dbReference>
<dbReference type="PRINTS" id="PR01346">
    <property type="entry name" value="HELNAPAPROT"/>
</dbReference>
<dbReference type="PANTHER" id="PTHR42932:SF3">
    <property type="entry name" value="DNA PROTECTION DURING STARVATION PROTEIN"/>
    <property type="match status" value="1"/>
</dbReference>
<dbReference type="OrthoDB" id="9797687at2"/>
<evidence type="ECO:0000256" key="2">
    <source>
        <dbReference type="RuleBase" id="RU003875"/>
    </source>
</evidence>